<dbReference type="Proteomes" id="UP000306552">
    <property type="component" value="Unassembled WGS sequence"/>
</dbReference>
<proteinExistence type="inferred from homology"/>
<dbReference type="Gene3D" id="2.40.10.340">
    <property type="entry name" value="Rod shape-determining protein MreC, domain 1"/>
    <property type="match status" value="1"/>
</dbReference>
<dbReference type="GO" id="GO:0008360">
    <property type="term" value="P:regulation of cell shape"/>
    <property type="evidence" value="ECO:0007669"/>
    <property type="project" value="UniProtKB-KW"/>
</dbReference>
<feature type="domain" description="Rod shape-determining protein MreC beta-barrel core" evidence="6">
    <location>
        <begin position="105"/>
        <end position="252"/>
    </location>
</feature>
<evidence type="ECO:0000313" key="8">
    <source>
        <dbReference type="Proteomes" id="UP000306552"/>
    </source>
</evidence>
<keyword evidence="8" id="KW-1185">Reference proteome</keyword>
<evidence type="ECO:0000256" key="4">
    <source>
        <dbReference type="ARBA" id="ARBA00032089"/>
    </source>
</evidence>
<organism evidence="7 8">
    <name type="scientific">Mesohalobacter halotolerans</name>
    <dbReference type="NCBI Taxonomy" id="1883405"/>
    <lineage>
        <taxon>Bacteria</taxon>
        <taxon>Pseudomonadati</taxon>
        <taxon>Bacteroidota</taxon>
        <taxon>Flavobacteriia</taxon>
        <taxon>Flavobacteriales</taxon>
        <taxon>Flavobacteriaceae</taxon>
        <taxon>Mesohalobacter</taxon>
    </lineage>
</organism>
<evidence type="ECO:0000256" key="2">
    <source>
        <dbReference type="ARBA" id="ARBA00013855"/>
    </source>
</evidence>
<dbReference type="RefSeq" id="WP_138931080.1">
    <property type="nucleotide sequence ID" value="NZ_SWMU01000001.1"/>
</dbReference>
<dbReference type="OrthoDB" id="9811827at2"/>
<comment type="similarity">
    <text evidence="1">Belongs to the MreC family.</text>
</comment>
<dbReference type="InterPro" id="IPR007221">
    <property type="entry name" value="MreC"/>
</dbReference>
<dbReference type="InterPro" id="IPR042175">
    <property type="entry name" value="Cell/Rod_MreC_2"/>
</dbReference>
<dbReference type="Pfam" id="PF04085">
    <property type="entry name" value="MreC"/>
    <property type="match status" value="1"/>
</dbReference>
<comment type="caution">
    <text evidence="7">The sequence shown here is derived from an EMBL/GenBank/DDBJ whole genome shotgun (WGS) entry which is preliminary data.</text>
</comment>
<dbReference type="EMBL" id="SWMU01000001">
    <property type="protein sequence ID" value="TKS57378.1"/>
    <property type="molecule type" value="Genomic_DNA"/>
</dbReference>
<dbReference type="InterPro" id="IPR055342">
    <property type="entry name" value="MreC_beta-barrel_core"/>
</dbReference>
<keyword evidence="5" id="KW-0175">Coiled coil</keyword>
<keyword evidence="3" id="KW-0133">Cell shape</keyword>
<dbReference type="InterPro" id="IPR042177">
    <property type="entry name" value="Cell/Rod_1"/>
</dbReference>
<dbReference type="NCBIfam" id="NF010532">
    <property type="entry name" value="PRK13922.9-3"/>
    <property type="match status" value="1"/>
</dbReference>
<dbReference type="PANTHER" id="PTHR34138">
    <property type="entry name" value="CELL SHAPE-DETERMINING PROTEIN MREC"/>
    <property type="match status" value="1"/>
</dbReference>
<gene>
    <name evidence="7" type="primary">mreC</name>
    <name evidence="7" type="ORF">FCN74_02850</name>
</gene>
<dbReference type="GO" id="GO:0005886">
    <property type="term" value="C:plasma membrane"/>
    <property type="evidence" value="ECO:0007669"/>
    <property type="project" value="TreeGrafter"/>
</dbReference>
<accession>A0A4U5TVX2</accession>
<dbReference type="AlphaFoldDB" id="A0A4U5TVX2"/>
<evidence type="ECO:0000256" key="1">
    <source>
        <dbReference type="ARBA" id="ARBA00009369"/>
    </source>
</evidence>
<protein>
    <recommendedName>
        <fullName evidence="2">Cell shape-determining protein MreC</fullName>
    </recommendedName>
    <alternativeName>
        <fullName evidence="4">Cell shape protein MreC</fullName>
    </alternativeName>
</protein>
<reference evidence="7 8" key="1">
    <citation type="submission" date="2019-04" db="EMBL/GenBank/DDBJ databases">
        <title>Psychroflexus halotolerans sp. nov., isolated from a marine solar saltern.</title>
        <authorList>
            <person name="Feng X."/>
        </authorList>
    </citation>
    <scope>NUCLEOTIDE SEQUENCE [LARGE SCALE GENOMIC DNA]</scope>
    <source>
        <strain evidence="7 8">WDS2C27</strain>
    </source>
</reference>
<evidence type="ECO:0000313" key="7">
    <source>
        <dbReference type="EMBL" id="TKS57378.1"/>
    </source>
</evidence>
<evidence type="ECO:0000256" key="3">
    <source>
        <dbReference type="ARBA" id="ARBA00022960"/>
    </source>
</evidence>
<evidence type="ECO:0000256" key="5">
    <source>
        <dbReference type="SAM" id="Coils"/>
    </source>
</evidence>
<name>A0A4U5TVX2_9FLAO</name>
<feature type="coiled-coil region" evidence="5">
    <location>
        <begin position="60"/>
        <end position="87"/>
    </location>
</feature>
<sequence>MQQIIKFFLRFKIGILFLVLFSISLALTIQSHSYHNNKWISSTNSITAFFLNIQHDLSSYFNLKQNNLKLQKENNNLKEQLYNLNITTNDSIILDSLYTFKPCHVISNSFKRVDNYVLIDLGQSDGVKEDYAVSLPNGILGIVEKSEKNYSRVISILNTNLSVNAKLKNSNNFGSLQWDGARPNTIFLEDLPRSASFNIGDTIVTGNNSLIFPKDIPIGTIKNYELDNNIGYYSIEVKLFADMTSVNHAYVIIPKNIREAKDLLREKDE</sequence>
<dbReference type="PANTHER" id="PTHR34138:SF1">
    <property type="entry name" value="CELL SHAPE-DETERMINING PROTEIN MREC"/>
    <property type="match status" value="1"/>
</dbReference>
<dbReference type="Gene3D" id="2.40.10.350">
    <property type="entry name" value="Rod shape-determining protein MreC, domain 2"/>
    <property type="match status" value="1"/>
</dbReference>
<evidence type="ECO:0000259" key="6">
    <source>
        <dbReference type="Pfam" id="PF04085"/>
    </source>
</evidence>